<evidence type="ECO:0000313" key="2">
    <source>
        <dbReference type="EMBL" id="RAK33176.1"/>
    </source>
</evidence>
<reference evidence="2 3" key="1">
    <citation type="submission" date="2018-06" db="EMBL/GenBank/DDBJ databases">
        <title>Genomic Encyclopedia of Type Strains, Phase III (KMG-III): the genomes of soil and plant-associated and newly described type strains.</title>
        <authorList>
            <person name="Whitman W."/>
        </authorList>
    </citation>
    <scope>NUCLEOTIDE SEQUENCE [LARGE SCALE GENOMIC DNA]</scope>
    <source>
        <strain evidence="2 3">CGMCC 4.7090</strain>
    </source>
</reference>
<proteinExistence type="predicted"/>
<feature type="transmembrane region" description="Helical" evidence="1">
    <location>
        <begin position="502"/>
        <end position="520"/>
    </location>
</feature>
<gene>
    <name evidence="2" type="ORF">B0I29_112208</name>
</gene>
<keyword evidence="1" id="KW-0812">Transmembrane</keyword>
<feature type="transmembrane region" description="Helical" evidence="1">
    <location>
        <begin position="342"/>
        <end position="373"/>
    </location>
</feature>
<feature type="transmembrane region" description="Helical" evidence="1">
    <location>
        <begin position="93"/>
        <end position="113"/>
    </location>
</feature>
<keyword evidence="1" id="KW-1133">Transmembrane helix</keyword>
<feature type="transmembrane region" description="Helical" evidence="1">
    <location>
        <begin position="35"/>
        <end position="56"/>
    </location>
</feature>
<name>A0A327Z823_9ACTN</name>
<sequence length="796" mass="86738">MTHEVTEHPLTEQTGPATAGVAGRRRWFSKGIWPSPGWLALIFALAVSVVTLTYYGVTERDLITFSAYSLFCVTLPGTLIWRALQGRAGFLPLDAAFGTTVGFAVELPVYMLARQADQPFAVLAWPIITIVAFIAVPRLRKFWRGNRERMSAGAAWSAALGTSFTLVSTAFSSFRYNSLNEPYQAVMHVDFPFQFALVGEFKHDVPLNTPWVTGVDLVYHWYVYAHGAAASWISGVEPQVLIMRLLPIPMIAAFMLVVIALAHRITGRWWPGNLAIGLMLLAPVTVPWAWTSRPMDSIVFIDNLWVSPTQTFAALFCIVAIYVLCGIFQADEGKQRRRPLPWIVLTLLIGAMAGAKATFVPMLICGLLLALGLRVIRLKLPGPELPALLIAGAWLAFAQLVLYGSGSQGTEVNPLQTVKYSTLGRAVMGTQNAINDWGILWAMSGISLGACLFGWACMAGLLRRGWRTDPIVHVMAGFAISGLGALYILAHPGLSQTYFGRSATPYLGILAALGLAALLPKGKRVPRRFFAVAVLGVAGGVTALQLIRNGVGKQGPISPLASWTVEQATLPYVMLLQAVAVVAVLTAVIGVIVRLRRSHVLAVATLAVSSVAVTSGVLINQGIVDSLFSGQPQRDIVAPGNFFAMPPGAIDAGRWLRDNSRPRDLVATNSHCRAQISPCDSRDFWLAAFSERQVLLEGWSYTEPAFATGTIWDRTLYRSHFWDPALLNRNDEIFVDPTAERVNSFTADHGVRWLVAVGTTQIPDPEAKGEIWASPELAQFATERYKAGDVTVYEVR</sequence>
<feature type="transmembrane region" description="Helical" evidence="1">
    <location>
        <begin position="385"/>
        <end position="405"/>
    </location>
</feature>
<keyword evidence="3" id="KW-1185">Reference proteome</keyword>
<feature type="transmembrane region" description="Helical" evidence="1">
    <location>
        <begin position="471"/>
        <end position="490"/>
    </location>
</feature>
<dbReference type="Proteomes" id="UP000249341">
    <property type="component" value="Unassembled WGS sequence"/>
</dbReference>
<dbReference type="RefSeq" id="WP_146616883.1">
    <property type="nucleotide sequence ID" value="NZ_JACHWI010000002.1"/>
</dbReference>
<feature type="transmembrane region" description="Helical" evidence="1">
    <location>
        <begin position="119"/>
        <end position="139"/>
    </location>
</feature>
<feature type="transmembrane region" description="Helical" evidence="1">
    <location>
        <begin position="245"/>
        <end position="263"/>
    </location>
</feature>
<evidence type="ECO:0000313" key="3">
    <source>
        <dbReference type="Proteomes" id="UP000249341"/>
    </source>
</evidence>
<organism evidence="2 3">
    <name type="scientific">Actinoplanes lutulentus</name>
    <dbReference type="NCBI Taxonomy" id="1287878"/>
    <lineage>
        <taxon>Bacteria</taxon>
        <taxon>Bacillati</taxon>
        <taxon>Actinomycetota</taxon>
        <taxon>Actinomycetes</taxon>
        <taxon>Micromonosporales</taxon>
        <taxon>Micromonosporaceae</taxon>
        <taxon>Actinoplanes</taxon>
    </lineage>
</organism>
<comment type="caution">
    <text evidence="2">The sequence shown here is derived from an EMBL/GenBank/DDBJ whole genome shotgun (WGS) entry which is preliminary data.</text>
</comment>
<feature type="transmembrane region" description="Helical" evidence="1">
    <location>
        <begin position="529"/>
        <end position="548"/>
    </location>
</feature>
<feature type="transmembrane region" description="Helical" evidence="1">
    <location>
        <begin position="151"/>
        <end position="174"/>
    </location>
</feature>
<feature type="transmembrane region" description="Helical" evidence="1">
    <location>
        <begin position="568"/>
        <end position="593"/>
    </location>
</feature>
<dbReference type="OrthoDB" id="3855595at2"/>
<dbReference type="EMBL" id="QLMJ01000012">
    <property type="protein sequence ID" value="RAK33176.1"/>
    <property type="molecule type" value="Genomic_DNA"/>
</dbReference>
<evidence type="ECO:0000256" key="1">
    <source>
        <dbReference type="SAM" id="Phobius"/>
    </source>
</evidence>
<feature type="transmembrane region" description="Helical" evidence="1">
    <location>
        <begin position="311"/>
        <end position="330"/>
    </location>
</feature>
<protein>
    <recommendedName>
        <fullName evidence="4">4-amino-4-deoxy-L-arabinose transferase-like glycosyltransferase</fullName>
    </recommendedName>
</protein>
<feature type="transmembrane region" description="Helical" evidence="1">
    <location>
        <begin position="269"/>
        <end position="290"/>
    </location>
</feature>
<dbReference type="AlphaFoldDB" id="A0A327Z823"/>
<feature type="transmembrane region" description="Helical" evidence="1">
    <location>
        <begin position="438"/>
        <end position="459"/>
    </location>
</feature>
<feature type="transmembrane region" description="Helical" evidence="1">
    <location>
        <begin position="62"/>
        <end position="81"/>
    </location>
</feature>
<keyword evidence="1" id="KW-0472">Membrane</keyword>
<accession>A0A327Z823</accession>
<feature type="transmembrane region" description="Helical" evidence="1">
    <location>
        <begin position="600"/>
        <end position="619"/>
    </location>
</feature>
<evidence type="ECO:0008006" key="4">
    <source>
        <dbReference type="Google" id="ProtNLM"/>
    </source>
</evidence>